<feature type="region of interest" description="Disordered" evidence="1">
    <location>
        <begin position="294"/>
        <end position="321"/>
    </location>
</feature>
<accession>A0AAV7XE96</accession>
<evidence type="ECO:0000313" key="2">
    <source>
        <dbReference type="EMBL" id="KAJ1521931.1"/>
    </source>
</evidence>
<organism evidence="2 3">
    <name type="scientific">Megalurothrips usitatus</name>
    <name type="common">bean blossom thrips</name>
    <dbReference type="NCBI Taxonomy" id="439358"/>
    <lineage>
        <taxon>Eukaryota</taxon>
        <taxon>Metazoa</taxon>
        <taxon>Ecdysozoa</taxon>
        <taxon>Arthropoda</taxon>
        <taxon>Hexapoda</taxon>
        <taxon>Insecta</taxon>
        <taxon>Pterygota</taxon>
        <taxon>Neoptera</taxon>
        <taxon>Paraneoptera</taxon>
        <taxon>Thysanoptera</taxon>
        <taxon>Terebrantia</taxon>
        <taxon>Thripoidea</taxon>
        <taxon>Thripidae</taxon>
        <taxon>Megalurothrips</taxon>
    </lineage>
</organism>
<gene>
    <name evidence="2" type="ORF">ONE63_002265</name>
</gene>
<reference evidence="2" key="1">
    <citation type="submission" date="2022-12" db="EMBL/GenBank/DDBJ databases">
        <title>Chromosome-level genome assembly of the bean flower thrips Megalurothrips usitatus.</title>
        <authorList>
            <person name="Ma L."/>
            <person name="Liu Q."/>
            <person name="Li H."/>
            <person name="Cai W."/>
        </authorList>
    </citation>
    <scope>NUCLEOTIDE SEQUENCE</scope>
    <source>
        <strain evidence="2">Cailab_2022a</strain>
    </source>
</reference>
<evidence type="ECO:0000313" key="3">
    <source>
        <dbReference type="Proteomes" id="UP001075354"/>
    </source>
</evidence>
<comment type="caution">
    <text evidence="2">The sequence shown here is derived from an EMBL/GenBank/DDBJ whole genome shotgun (WGS) entry which is preliminary data.</text>
</comment>
<sequence>MSRVPPAAPGWPLPPHSDRYVPSHAAAATPTFTRNNFGRGANVGDDLALVDIEECDGGPGRPGHDGAEHAGRRLRMPPPYAFRDVGVDAPHHRHHDGYLSSASDFDLAVRDRDDDALSAYSSVDGGVWDGAGTGTGLEGDDGGLGHPPASLGAVGDVALDADFPLKHDGDQVKAHVSSDGRGPVVVRGPPFNSVAIGFLVYLILLTVLQNSISNVTNNKGLLAGLLGGLGLGLRPAKDRGRRDHRDMERRVAAAASGYEDFEALVVQDQDEDRGGGEGEAEPVLVAAVLDAEPDQTTLGGPRRAGRRTHRRRVTTVTLPAA</sequence>
<protein>
    <submittedName>
        <fullName evidence="2">Uncharacterized protein</fullName>
    </submittedName>
</protein>
<dbReference type="EMBL" id="JAPTSV010000012">
    <property type="protein sequence ID" value="KAJ1521931.1"/>
    <property type="molecule type" value="Genomic_DNA"/>
</dbReference>
<proteinExistence type="predicted"/>
<evidence type="ECO:0000256" key="1">
    <source>
        <dbReference type="SAM" id="MobiDB-lite"/>
    </source>
</evidence>
<feature type="compositionally biased region" description="Basic residues" evidence="1">
    <location>
        <begin position="303"/>
        <end position="313"/>
    </location>
</feature>
<feature type="compositionally biased region" description="Basic and acidic residues" evidence="1">
    <location>
        <begin position="62"/>
        <end position="71"/>
    </location>
</feature>
<name>A0AAV7XE96_9NEOP</name>
<dbReference type="Proteomes" id="UP001075354">
    <property type="component" value="Chromosome 12"/>
</dbReference>
<dbReference type="AlphaFoldDB" id="A0AAV7XE96"/>
<keyword evidence="3" id="KW-1185">Reference proteome</keyword>
<feature type="region of interest" description="Disordered" evidence="1">
    <location>
        <begin position="55"/>
        <end position="74"/>
    </location>
</feature>